<dbReference type="PROSITE" id="PS00211">
    <property type="entry name" value="ABC_TRANSPORTER_1"/>
    <property type="match status" value="1"/>
</dbReference>
<dbReference type="InterPro" id="IPR027417">
    <property type="entry name" value="P-loop_NTPase"/>
</dbReference>
<dbReference type="GO" id="GO:0005524">
    <property type="term" value="F:ATP binding"/>
    <property type="evidence" value="ECO:0007669"/>
    <property type="project" value="UniProtKB-KW"/>
</dbReference>
<evidence type="ECO:0000256" key="3">
    <source>
        <dbReference type="ARBA" id="ARBA00022840"/>
    </source>
</evidence>
<dbReference type="PANTHER" id="PTHR42788:SF13">
    <property type="entry name" value="ALIPHATIC SULFONATES IMPORT ATP-BINDING PROTEIN SSUB"/>
    <property type="match status" value="1"/>
</dbReference>
<dbReference type="SUPFAM" id="SSF52540">
    <property type="entry name" value="P-loop containing nucleoside triphosphate hydrolases"/>
    <property type="match status" value="1"/>
</dbReference>
<dbReference type="EMBL" id="JACHVC010000013">
    <property type="protein sequence ID" value="MBC2607951.1"/>
    <property type="molecule type" value="Genomic_DNA"/>
</dbReference>
<dbReference type="CDD" id="cd03293">
    <property type="entry name" value="ABC_NrtD_SsuB_transporters"/>
    <property type="match status" value="1"/>
</dbReference>
<feature type="domain" description="ABC transporter" evidence="4">
    <location>
        <begin position="7"/>
        <end position="232"/>
    </location>
</feature>
<gene>
    <name evidence="5" type="ORF">H5P27_17990</name>
</gene>
<protein>
    <submittedName>
        <fullName evidence="5">ABC transporter ATP-binding protein</fullName>
    </submittedName>
</protein>
<keyword evidence="3 5" id="KW-0067">ATP-binding</keyword>
<evidence type="ECO:0000259" key="4">
    <source>
        <dbReference type="PROSITE" id="PS50893"/>
    </source>
</evidence>
<reference evidence="5 6" key="1">
    <citation type="submission" date="2020-07" db="EMBL/GenBank/DDBJ databases">
        <authorList>
            <person name="Feng X."/>
        </authorList>
    </citation>
    <scope>NUCLEOTIDE SEQUENCE [LARGE SCALE GENOMIC DNA]</scope>
    <source>
        <strain evidence="5 6">JCM23202</strain>
    </source>
</reference>
<keyword evidence="1" id="KW-0813">Transport</keyword>
<dbReference type="InterPro" id="IPR003593">
    <property type="entry name" value="AAA+_ATPase"/>
</dbReference>
<evidence type="ECO:0000313" key="6">
    <source>
        <dbReference type="Proteomes" id="UP000526501"/>
    </source>
</evidence>
<evidence type="ECO:0000256" key="1">
    <source>
        <dbReference type="ARBA" id="ARBA00022448"/>
    </source>
</evidence>
<dbReference type="SMART" id="SM00382">
    <property type="entry name" value="AAA"/>
    <property type="match status" value="1"/>
</dbReference>
<sequence>MMALPQVYFKEVQKQFGTGPVILDNINLEVQAGEFISLIGPSGCGKSTLLRLISGLTPNTAGEIVIDGMTPENARAEMAYIFQEANLLPWLRVQKNVELALKVQGHIDKYRRKDIADKMIDLVGLDHARNRFPHQLSGGMRMRVSIARALSLSPRILLLDEPFGALDEMTRDRLNEEILEIRAKENWTAFFVTHSVAEAVFLSSRIVVLSANPGRVAEIIEVPFSYPRTAELRETTEFLDLVRRTSMSLRSVMH</sequence>
<dbReference type="Gene3D" id="3.40.50.300">
    <property type="entry name" value="P-loop containing nucleotide triphosphate hydrolases"/>
    <property type="match status" value="1"/>
</dbReference>
<keyword evidence="2" id="KW-0547">Nucleotide-binding</keyword>
<dbReference type="InterPro" id="IPR050166">
    <property type="entry name" value="ABC_transporter_ATP-bind"/>
</dbReference>
<dbReference type="InterPro" id="IPR003439">
    <property type="entry name" value="ABC_transporter-like_ATP-bd"/>
</dbReference>
<proteinExistence type="predicted"/>
<dbReference type="AlphaFoldDB" id="A0A7X1B9B3"/>
<evidence type="ECO:0000313" key="5">
    <source>
        <dbReference type="EMBL" id="MBC2607951.1"/>
    </source>
</evidence>
<dbReference type="Pfam" id="PF00005">
    <property type="entry name" value="ABC_tran"/>
    <property type="match status" value="1"/>
</dbReference>
<dbReference type="PROSITE" id="PS50893">
    <property type="entry name" value="ABC_TRANSPORTER_2"/>
    <property type="match status" value="1"/>
</dbReference>
<comment type="caution">
    <text evidence="5">The sequence shown here is derived from an EMBL/GenBank/DDBJ whole genome shotgun (WGS) entry which is preliminary data.</text>
</comment>
<keyword evidence="6" id="KW-1185">Reference proteome</keyword>
<evidence type="ECO:0000256" key="2">
    <source>
        <dbReference type="ARBA" id="ARBA00022741"/>
    </source>
</evidence>
<organism evidence="5 6">
    <name type="scientific">Pelagicoccus albus</name>
    <dbReference type="NCBI Taxonomy" id="415222"/>
    <lineage>
        <taxon>Bacteria</taxon>
        <taxon>Pseudomonadati</taxon>
        <taxon>Verrucomicrobiota</taxon>
        <taxon>Opitutia</taxon>
        <taxon>Puniceicoccales</taxon>
        <taxon>Pelagicoccaceae</taxon>
        <taxon>Pelagicoccus</taxon>
    </lineage>
</organism>
<dbReference type="Proteomes" id="UP000526501">
    <property type="component" value="Unassembled WGS sequence"/>
</dbReference>
<dbReference type="GO" id="GO:0016887">
    <property type="term" value="F:ATP hydrolysis activity"/>
    <property type="evidence" value="ECO:0007669"/>
    <property type="project" value="InterPro"/>
</dbReference>
<accession>A0A7X1B9B3</accession>
<name>A0A7X1B9B3_9BACT</name>
<dbReference type="PANTHER" id="PTHR42788">
    <property type="entry name" value="TAURINE IMPORT ATP-BINDING PROTEIN-RELATED"/>
    <property type="match status" value="1"/>
</dbReference>
<dbReference type="InterPro" id="IPR017871">
    <property type="entry name" value="ABC_transporter-like_CS"/>
</dbReference>